<dbReference type="GO" id="GO:0010494">
    <property type="term" value="C:cytoplasmic stress granule"/>
    <property type="evidence" value="ECO:0007669"/>
    <property type="project" value="TreeGrafter"/>
</dbReference>
<comment type="similarity">
    <text evidence="2">Belongs to the LARP family.</text>
</comment>
<feature type="compositionally biased region" description="Basic and acidic residues" evidence="4">
    <location>
        <begin position="68"/>
        <end position="81"/>
    </location>
</feature>
<organism evidence="6 7">
    <name type="scientific">Balaenoptera physalus</name>
    <name type="common">Fin whale</name>
    <name type="synonym">Balaena physalus</name>
    <dbReference type="NCBI Taxonomy" id="9770"/>
    <lineage>
        <taxon>Eukaryota</taxon>
        <taxon>Metazoa</taxon>
        <taxon>Chordata</taxon>
        <taxon>Craniata</taxon>
        <taxon>Vertebrata</taxon>
        <taxon>Euteleostomi</taxon>
        <taxon>Mammalia</taxon>
        <taxon>Eutheria</taxon>
        <taxon>Laurasiatheria</taxon>
        <taxon>Artiodactyla</taxon>
        <taxon>Whippomorpha</taxon>
        <taxon>Cetacea</taxon>
        <taxon>Mysticeti</taxon>
        <taxon>Balaenopteridae</taxon>
        <taxon>Balaenoptera</taxon>
    </lineage>
</organism>
<feature type="compositionally biased region" description="Basic and acidic residues" evidence="4">
    <location>
        <begin position="100"/>
        <end position="116"/>
    </location>
</feature>
<dbReference type="InterPro" id="IPR006630">
    <property type="entry name" value="La_HTH"/>
</dbReference>
<sequence length="432" mass="50352">CQSVISLGNKKPQNRKEREDKVEKRSNSESKESRETKLDGPGENVSEDEAQSSNQRKKANKHKWVPLHLDDVRPDSQERPGSRNSSRCQPEANKSSHNNRRNDTRSWRREREKKDDQDEVSSVRMNFDYSYGYQEHGERTDQPFQTELNTSMMYYYDDGTGVQVYPVEEALLKEYIKRQIEYYFSIENLERDFFLRRKMDEQGFLPISLIAGFHRVQALTTNLNLILEQYSNLVVEAWICVSMEKIINPSDSQSAPNSPRIGSPLSPKKNTETSNLQAMSRVLSASLPDLDSEPWIEVKKRHHPSPVKLKESPPLPKEASNQLYLPDEQEQEELDFLFDEEMEQIEGRKNTFTDWSDNDSDYEIDDQDLNKILIVTQTPPYMRKHPGGDRTGNHMSEAKITSELAKVINDGLYYYEQDLWMEEDENKHTAIK</sequence>
<comment type="caution">
    <text evidence="6">The sequence shown here is derived from an EMBL/GenBank/DDBJ whole genome shotgun (WGS) entry which is preliminary data.</text>
</comment>
<feature type="compositionally biased region" description="Polar residues" evidence="4">
    <location>
        <begin position="82"/>
        <end position="96"/>
    </location>
</feature>
<dbReference type="SUPFAM" id="SSF46785">
    <property type="entry name" value="Winged helix' DNA-binding domain"/>
    <property type="match status" value="1"/>
</dbReference>
<evidence type="ECO:0000256" key="1">
    <source>
        <dbReference type="ARBA" id="ARBA00022884"/>
    </source>
</evidence>
<feature type="compositionally biased region" description="Basic residues" evidence="4">
    <location>
        <begin position="55"/>
        <end position="65"/>
    </location>
</feature>
<feature type="region of interest" description="Disordered" evidence="4">
    <location>
        <begin position="297"/>
        <end position="320"/>
    </location>
</feature>
<dbReference type="PROSITE" id="PS50961">
    <property type="entry name" value="HTH_LA"/>
    <property type="match status" value="1"/>
</dbReference>
<evidence type="ECO:0000256" key="3">
    <source>
        <dbReference type="PROSITE-ProRule" id="PRU00332"/>
    </source>
</evidence>
<dbReference type="SMART" id="SM00715">
    <property type="entry name" value="LA"/>
    <property type="match status" value="1"/>
</dbReference>
<proteinExistence type="inferred from homology"/>
<feature type="non-terminal residue" evidence="6">
    <location>
        <position position="1"/>
    </location>
</feature>
<dbReference type="OrthoDB" id="340227at2759"/>
<evidence type="ECO:0000313" key="6">
    <source>
        <dbReference type="EMBL" id="KAB0407514.1"/>
    </source>
</evidence>
<feature type="region of interest" description="Disordered" evidence="4">
    <location>
        <begin position="1"/>
        <end position="121"/>
    </location>
</feature>
<dbReference type="EMBL" id="SGJD01000035">
    <property type="protein sequence ID" value="KAB0407514.1"/>
    <property type="molecule type" value="Genomic_DNA"/>
</dbReference>
<keyword evidence="7" id="KW-1185">Reference proteome</keyword>
<feature type="domain" description="HTH La-type RNA-binding" evidence="5">
    <location>
        <begin position="166"/>
        <end position="259"/>
    </location>
</feature>
<dbReference type="InterPro" id="IPR036388">
    <property type="entry name" value="WH-like_DNA-bd_sf"/>
</dbReference>
<dbReference type="Pfam" id="PF05383">
    <property type="entry name" value="La"/>
    <property type="match status" value="1"/>
</dbReference>
<accession>A0A643CJE1</accession>
<dbReference type="InterPro" id="IPR036390">
    <property type="entry name" value="WH_DNA-bd_sf"/>
</dbReference>
<dbReference type="GO" id="GO:0005829">
    <property type="term" value="C:cytosol"/>
    <property type="evidence" value="ECO:0007669"/>
    <property type="project" value="TreeGrafter"/>
</dbReference>
<dbReference type="GO" id="GO:0003723">
    <property type="term" value="F:RNA binding"/>
    <property type="evidence" value="ECO:0007669"/>
    <property type="project" value="UniProtKB-UniRule"/>
</dbReference>
<keyword evidence="1 3" id="KW-0694">RNA-binding</keyword>
<evidence type="ECO:0000259" key="5">
    <source>
        <dbReference type="PROSITE" id="PS50961"/>
    </source>
</evidence>
<dbReference type="Proteomes" id="UP000437017">
    <property type="component" value="Unassembled WGS sequence"/>
</dbReference>
<reference evidence="6 7" key="1">
    <citation type="journal article" date="2019" name="PLoS ONE">
        <title>Genomic analyses reveal an absence of contemporary introgressive admixture between fin whales and blue whales, despite known hybrids.</title>
        <authorList>
            <person name="Westbury M.V."/>
            <person name="Petersen B."/>
            <person name="Lorenzen E.D."/>
        </authorList>
    </citation>
    <scope>NUCLEOTIDE SEQUENCE [LARGE SCALE GENOMIC DNA]</scope>
    <source>
        <strain evidence="6">FinWhale-01</strain>
    </source>
</reference>
<dbReference type="GO" id="GO:0045727">
    <property type="term" value="P:positive regulation of translation"/>
    <property type="evidence" value="ECO:0007669"/>
    <property type="project" value="TreeGrafter"/>
</dbReference>
<evidence type="ECO:0000256" key="2">
    <source>
        <dbReference type="ARBA" id="ARBA00061352"/>
    </source>
</evidence>
<dbReference type="Gene3D" id="1.10.10.10">
    <property type="entry name" value="Winged helix-like DNA-binding domain superfamily/Winged helix DNA-binding domain"/>
    <property type="match status" value="1"/>
</dbReference>
<gene>
    <name evidence="6" type="ORF">E2I00_015486</name>
</gene>
<dbReference type="PANTHER" id="PTHR22792">
    <property type="entry name" value="LUPUS LA PROTEIN-RELATED"/>
    <property type="match status" value="1"/>
</dbReference>
<evidence type="ECO:0000313" key="7">
    <source>
        <dbReference type="Proteomes" id="UP000437017"/>
    </source>
</evidence>
<dbReference type="FunFam" id="1.10.10.10:FF:000131">
    <property type="entry name" value="la-related protein 1B isoform X2"/>
    <property type="match status" value="1"/>
</dbReference>
<protein>
    <recommendedName>
        <fullName evidence="5">HTH La-type RNA-binding domain-containing protein</fullName>
    </recommendedName>
</protein>
<feature type="compositionally biased region" description="Basic and acidic residues" evidence="4">
    <location>
        <begin position="14"/>
        <end position="40"/>
    </location>
</feature>
<dbReference type="PANTHER" id="PTHR22792:SF132">
    <property type="entry name" value="LA-RELATED PROTEIN 1"/>
    <property type="match status" value="1"/>
</dbReference>
<feature type="region of interest" description="Disordered" evidence="4">
    <location>
        <begin position="250"/>
        <end position="274"/>
    </location>
</feature>
<evidence type="ECO:0000256" key="4">
    <source>
        <dbReference type="SAM" id="MobiDB-lite"/>
    </source>
</evidence>
<feature type="non-terminal residue" evidence="6">
    <location>
        <position position="432"/>
    </location>
</feature>
<dbReference type="InterPro" id="IPR045180">
    <property type="entry name" value="La_dom_prot"/>
</dbReference>
<dbReference type="AlphaFoldDB" id="A0A643CJE1"/>
<name>A0A643CJE1_BALPH</name>